<dbReference type="STRING" id="166486.ERS852572_00034"/>
<dbReference type="Proteomes" id="UP000095350">
    <property type="component" value="Unassembled WGS sequence"/>
</dbReference>
<dbReference type="PaxDb" id="166486-ERS852572_00034"/>
<protein>
    <submittedName>
        <fullName evidence="1">Uncharacterized protein</fullName>
    </submittedName>
</protein>
<dbReference type="EMBL" id="CYXZ01000001">
    <property type="protein sequence ID" value="CUM70109.1"/>
    <property type="molecule type" value="Genomic_DNA"/>
</dbReference>
<dbReference type="Proteomes" id="UP000283586">
    <property type="component" value="Unassembled WGS sequence"/>
</dbReference>
<name>A0A173QXR0_9FIRM</name>
<evidence type="ECO:0000313" key="3">
    <source>
        <dbReference type="Proteomes" id="UP000095350"/>
    </source>
</evidence>
<reference evidence="1 3" key="1">
    <citation type="submission" date="2015-09" db="EMBL/GenBank/DDBJ databases">
        <authorList>
            <consortium name="Pathogen Informatics"/>
        </authorList>
    </citation>
    <scope>NUCLEOTIDE SEQUENCE [LARGE SCALE GENOMIC DNA]</scope>
    <source>
        <strain evidence="1 3">2789STDY5834960</strain>
    </source>
</reference>
<proteinExistence type="predicted"/>
<evidence type="ECO:0000313" key="2">
    <source>
        <dbReference type="EMBL" id="RHN10789.1"/>
    </source>
</evidence>
<sequence>MKKVILKWSYYEDIILCPDYVAENLQEYQEQFDIWINQPEQEKKYQATIMETGEKALSNHLFLRWIYPEGLTEMSGSLFFIQGSIFPGMVHAPSHIEYKKKYCKV</sequence>
<evidence type="ECO:0000313" key="4">
    <source>
        <dbReference type="Proteomes" id="UP000283586"/>
    </source>
</evidence>
<accession>A0A173QXR0</accession>
<dbReference type="OrthoDB" id="2628344at2"/>
<dbReference type="AlphaFoldDB" id="A0A173QXR0"/>
<reference evidence="2 4" key="2">
    <citation type="submission" date="2018-08" db="EMBL/GenBank/DDBJ databases">
        <title>A genome reference for cultivated species of the human gut microbiota.</title>
        <authorList>
            <person name="Zou Y."/>
            <person name="Xue W."/>
            <person name="Luo G."/>
        </authorList>
    </citation>
    <scope>NUCLEOTIDE SEQUENCE [LARGE SCALE GENOMIC DNA]</scope>
    <source>
        <strain evidence="2 4">AF31-21AC</strain>
    </source>
</reference>
<organism evidence="1 3">
    <name type="scientific">Roseburia intestinalis</name>
    <dbReference type="NCBI Taxonomy" id="166486"/>
    <lineage>
        <taxon>Bacteria</taxon>
        <taxon>Bacillati</taxon>
        <taxon>Bacillota</taxon>
        <taxon>Clostridia</taxon>
        <taxon>Lachnospirales</taxon>
        <taxon>Lachnospiraceae</taxon>
        <taxon>Roseburia</taxon>
    </lineage>
</organism>
<dbReference type="EMBL" id="QRQN01000004">
    <property type="protein sequence ID" value="RHN10789.1"/>
    <property type="molecule type" value="Genomic_DNA"/>
</dbReference>
<dbReference type="RefSeq" id="WP_055193031.1">
    <property type="nucleotide sequence ID" value="NZ_CABIYH010000001.1"/>
</dbReference>
<evidence type="ECO:0000313" key="1">
    <source>
        <dbReference type="EMBL" id="CUM70109.1"/>
    </source>
</evidence>
<gene>
    <name evidence="2" type="ORF">DWZ31_04380</name>
    <name evidence="1" type="ORF">ERS852572_00034</name>
</gene>